<dbReference type="Proteomes" id="UP000094487">
    <property type="component" value="Unassembled WGS sequence"/>
</dbReference>
<evidence type="ECO:0000313" key="1">
    <source>
        <dbReference type="EMBL" id="ODP39174.1"/>
    </source>
</evidence>
<dbReference type="GO" id="GO:0004803">
    <property type="term" value="F:transposase activity"/>
    <property type="evidence" value="ECO:0007669"/>
    <property type="project" value="InterPro"/>
</dbReference>
<dbReference type="EMBL" id="MDDS01000007">
    <property type="protein sequence ID" value="ODP39174.1"/>
    <property type="molecule type" value="Genomic_DNA"/>
</dbReference>
<name>A0A1E3LZK8_9SPHN</name>
<comment type="caution">
    <text evidence="1">The sequence shown here is derived from an EMBL/GenBank/DDBJ whole genome shotgun (WGS) entry which is preliminary data.</text>
</comment>
<dbReference type="InterPro" id="IPR010921">
    <property type="entry name" value="Trp_repressor/repl_initiator"/>
</dbReference>
<evidence type="ECO:0000313" key="2">
    <source>
        <dbReference type="Proteomes" id="UP000094487"/>
    </source>
</evidence>
<dbReference type="PANTHER" id="PTHR37936">
    <property type="entry name" value="TRANSPOSASE INSC FOR INSERTION ELEMENT IS2A-RELATED"/>
    <property type="match status" value="1"/>
</dbReference>
<sequence length="124" mass="13483">MTGRMEVVGRVSGRRRWSDAEKLEILAEAFRPGVRVCDVIARREVSSSLIYTWRKQRREGKLAGAMPSLPVFAEVQVAEPVVPAPQPAQCPSGLIQIELPGGVRVSVDAHVDAGALARVLSVLR</sequence>
<dbReference type="GO" id="GO:0043565">
    <property type="term" value="F:sequence-specific DNA binding"/>
    <property type="evidence" value="ECO:0007669"/>
    <property type="project" value="InterPro"/>
</dbReference>
<evidence type="ECO:0008006" key="3">
    <source>
        <dbReference type="Google" id="ProtNLM"/>
    </source>
</evidence>
<dbReference type="Pfam" id="PF01527">
    <property type="entry name" value="HTH_Tnp_1"/>
    <property type="match status" value="1"/>
</dbReference>
<dbReference type="SUPFAM" id="SSF48295">
    <property type="entry name" value="TrpR-like"/>
    <property type="match status" value="1"/>
</dbReference>
<dbReference type="RefSeq" id="WP_069319185.1">
    <property type="nucleotide sequence ID" value="NZ_MDDS01000007.1"/>
</dbReference>
<dbReference type="STRING" id="1888892.BFL28_11490"/>
<dbReference type="InterPro" id="IPR002514">
    <property type="entry name" value="Transposase_8"/>
</dbReference>
<gene>
    <name evidence="1" type="ORF">BFL28_11490</name>
</gene>
<keyword evidence="2" id="KW-1185">Reference proteome</keyword>
<reference evidence="1 2" key="1">
    <citation type="submission" date="2016-08" db="EMBL/GenBank/DDBJ databases">
        <title>Draft genome of the agarase producing Sphingomonas sp. MCT13.</title>
        <authorList>
            <person name="D'Andrea M.M."/>
            <person name="Rossolini G.M."/>
            <person name="Thaller M.C."/>
        </authorList>
    </citation>
    <scope>NUCLEOTIDE SEQUENCE [LARGE SCALE GENOMIC DNA]</scope>
    <source>
        <strain evidence="1 2">MCT13</strain>
    </source>
</reference>
<protein>
    <recommendedName>
        <fullName evidence="3">Transposase</fullName>
    </recommendedName>
</protein>
<dbReference type="OrthoDB" id="7275306at2"/>
<proteinExistence type="predicted"/>
<dbReference type="GO" id="GO:0006313">
    <property type="term" value="P:DNA transposition"/>
    <property type="evidence" value="ECO:0007669"/>
    <property type="project" value="InterPro"/>
</dbReference>
<dbReference type="NCBIfam" id="NF047595">
    <property type="entry name" value="IS66_ISRel24_TnpA"/>
    <property type="match status" value="1"/>
</dbReference>
<dbReference type="PANTHER" id="PTHR37936:SF3">
    <property type="entry name" value="TRANSPOSASE INSC FOR INSERTION ELEMENT IS2A-RELATED"/>
    <property type="match status" value="1"/>
</dbReference>
<accession>A0A1E3LZK8</accession>
<dbReference type="AlphaFoldDB" id="A0A1E3LZK8"/>
<organism evidence="1 2">
    <name type="scientific">Sphingomonas turrisvirgatae</name>
    <dbReference type="NCBI Taxonomy" id="1888892"/>
    <lineage>
        <taxon>Bacteria</taxon>
        <taxon>Pseudomonadati</taxon>
        <taxon>Pseudomonadota</taxon>
        <taxon>Alphaproteobacteria</taxon>
        <taxon>Sphingomonadales</taxon>
        <taxon>Sphingomonadaceae</taxon>
        <taxon>Sphingomonas</taxon>
    </lineage>
</organism>